<dbReference type="CDD" id="cd00637">
    <property type="entry name" value="7tm_classA_rhodopsin-like"/>
    <property type="match status" value="1"/>
</dbReference>
<feature type="transmembrane region" description="Helical" evidence="7">
    <location>
        <begin position="165"/>
        <end position="188"/>
    </location>
</feature>
<dbReference type="AlphaFoldDB" id="A0A7M7PBB9"/>
<accession>A0A7M7PBB9</accession>
<dbReference type="InterPro" id="IPR017452">
    <property type="entry name" value="GPCR_Rhodpsn_7TM"/>
</dbReference>
<dbReference type="GO" id="GO:0007218">
    <property type="term" value="P:neuropeptide signaling pathway"/>
    <property type="evidence" value="ECO:0000318"/>
    <property type="project" value="GO_Central"/>
</dbReference>
<feature type="compositionally biased region" description="Polar residues" evidence="6">
    <location>
        <begin position="361"/>
        <end position="375"/>
    </location>
</feature>
<dbReference type="Pfam" id="PF00001">
    <property type="entry name" value="7tm_1"/>
    <property type="match status" value="1"/>
</dbReference>
<dbReference type="RefSeq" id="XP_011680451.1">
    <property type="nucleotide sequence ID" value="XM_011682149.2"/>
</dbReference>
<evidence type="ECO:0000313" key="9">
    <source>
        <dbReference type="EnsemblMetazoa" id="XP_030848181"/>
    </source>
</evidence>
<keyword evidence="3 7" id="KW-1133">Transmembrane helix</keyword>
<keyword evidence="10" id="KW-1185">Reference proteome</keyword>
<dbReference type="GO" id="GO:0005886">
    <property type="term" value="C:plasma membrane"/>
    <property type="evidence" value="ECO:0000318"/>
    <property type="project" value="GO_Central"/>
</dbReference>
<dbReference type="FunFam" id="1.20.1070.10:FF:000774">
    <property type="entry name" value="Uncharacterized protein"/>
    <property type="match status" value="1"/>
</dbReference>
<dbReference type="PANTHER" id="PTHR45698:SF1">
    <property type="entry name" value="TRACE AMINE-ASSOCIATED RECEPTOR 13C-LIKE"/>
    <property type="match status" value="1"/>
</dbReference>
<feature type="transmembrane region" description="Helical" evidence="7">
    <location>
        <begin position="309"/>
        <end position="330"/>
    </location>
</feature>
<evidence type="ECO:0000256" key="7">
    <source>
        <dbReference type="SAM" id="Phobius"/>
    </source>
</evidence>
<dbReference type="RefSeq" id="XP_030848181.1">
    <property type="nucleotide sequence ID" value="XM_030992321.1"/>
</dbReference>
<dbReference type="GeneID" id="583196"/>
<protein>
    <recommendedName>
        <fullName evidence="8">G-protein coupled receptors family 1 profile domain-containing protein</fullName>
    </recommendedName>
</protein>
<keyword evidence="2 5" id="KW-0812">Transmembrane</keyword>
<dbReference type="RefSeq" id="XP_788210.2">
    <property type="nucleotide sequence ID" value="XM_783117.4"/>
</dbReference>
<feature type="domain" description="G-protein coupled receptors family 1 profile" evidence="8">
    <location>
        <begin position="62"/>
        <end position="328"/>
    </location>
</feature>
<evidence type="ECO:0000259" key="8">
    <source>
        <dbReference type="PROSITE" id="PS50262"/>
    </source>
</evidence>
<feature type="transmembrane region" description="Helical" evidence="7">
    <location>
        <begin position="82"/>
        <end position="103"/>
    </location>
</feature>
<dbReference type="PROSITE" id="PS00237">
    <property type="entry name" value="G_PROTEIN_RECEP_F1_1"/>
    <property type="match status" value="1"/>
</dbReference>
<dbReference type="SUPFAM" id="SSF81321">
    <property type="entry name" value="Family A G protein-coupled receptor-like"/>
    <property type="match status" value="1"/>
</dbReference>
<evidence type="ECO:0000256" key="4">
    <source>
        <dbReference type="ARBA" id="ARBA00023136"/>
    </source>
</evidence>
<dbReference type="OrthoDB" id="5950040at2759"/>
<evidence type="ECO:0000256" key="2">
    <source>
        <dbReference type="ARBA" id="ARBA00022692"/>
    </source>
</evidence>
<proteinExistence type="inferred from homology"/>
<comment type="subcellular location">
    <subcellularLocation>
        <location evidence="1">Membrane</location>
    </subcellularLocation>
</comment>
<sequence length="396" mass="44472">MENYSREADIMNLFTTPDVPMTTINSTMAPGGGGQGWGVGRIENNIAVRIVYGIIAMTGILGNFLVCFALSRNATLRTRTSYFIIHLAFADLLTSTWTIPFHLFPDPPGVADNTNGEIVCRLYISKFPLWSTIFASVYSLVNVTLERYFAVVHPIKYKIFFSKKWSAMMMAATWVIGFLSNIYFFWLYDATEGSCEFIGYPSVVSQRIIGVFTFAVVYVIPIAATLFCHHKMIASLKKQFESLRQERREKRATGQKPKKDANAWQLKAAHEIQKTLLVVIITYMICWAPNQFIFFSYNMGAPVDFTQPYYHVSVVFALCNSCLNPFIYVYKNKYFRRGLLESLGFPEGMLTFLNRIGPGSTGMTEGETPTNTLDNNVGAGVSGRSPAHTSTNDSLV</sequence>
<dbReference type="FunCoup" id="A0A7M7PBB9">
    <property type="interactions" value="786"/>
</dbReference>
<dbReference type="GO" id="GO:0008188">
    <property type="term" value="F:neuropeptide receptor activity"/>
    <property type="evidence" value="ECO:0000318"/>
    <property type="project" value="GO_Central"/>
</dbReference>
<dbReference type="Proteomes" id="UP000007110">
    <property type="component" value="Unassembled WGS sequence"/>
</dbReference>
<keyword evidence="5" id="KW-0297">G-protein coupled receptor</keyword>
<reference evidence="10" key="1">
    <citation type="submission" date="2015-02" db="EMBL/GenBank/DDBJ databases">
        <title>Genome sequencing for Strongylocentrotus purpuratus.</title>
        <authorList>
            <person name="Murali S."/>
            <person name="Liu Y."/>
            <person name="Vee V."/>
            <person name="English A."/>
            <person name="Wang M."/>
            <person name="Skinner E."/>
            <person name="Han Y."/>
            <person name="Muzny D.M."/>
            <person name="Worley K.C."/>
            <person name="Gibbs R.A."/>
        </authorList>
    </citation>
    <scope>NUCLEOTIDE SEQUENCE</scope>
</reference>
<reference evidence="9" key="2">
    <citation type="submission" date="2021-01" db="UniProtKB">
        <authorList>
            <consortium name="EnsemblMetazoa"/>
        </authorList>
    </citation>
    <scope>IDENTIFICATION</scope>
</reference>
<feature type="region of interest" description="Disordered" evidence="6">
    <location>
        <begin position="361"/>
        <end position="396"/>
    </location>
</feature>
<dbReference type="SMART" id="SM01381">
    <property type="entry name" value="7TM_GPCR_Srsx"/>
    <property type="match status" value="1"/>
</dbReference>
<dbReference type="EnsemblMetazoa" id="XM_011682149">
    <property type="protein sequence ID" value="XP_011680451"/>
    <property type="gene ID" value="LOC583196"/>
</dbReference>
<dbReference type="InParanoid" id="A0A7M7PBB9"/>
<keyword evidence="5" id="KW-0807">Transducer</keyword>
<feature type="transmembrane region" description="Helical" evidence="7">
    <location>
        <begin position="50"/>
        <end position="70"/>
    </location>
</feature>
<evidence type="ECO:0000256" key="1">
    <source>
        <dbReference type="ARBA" id="ARBA00004370"/>
    </source>
</evidence>
<dbReference type="PANTHER" id="PTHR45698">
    <property type="entry name" value="TRACE AMINE-ASSOCIATED RECEPTOR 19N-RELATED"/>
    <property type="match status" value="1"/>
</dbReference>
<evidence type="ECO:0000313" key="10">
    <source>
        <dbReference type="Proteomes" id="UP000007110"/>
    </source>
</evidence>
<feature type="transmembrane region" description="Helical" evidence="7">
    <location>
        <begin position="123"/>
        <end position="145"/>
    </location>
</feature>
<keyword evidence="5" id="KW-0675">Receptor</keyword>
<feature type="compositionally biased region" description="Polar residues" evidence="6">
    <location>
        <begin position="387"/>
        <end position="396"/>
    </location>
</feature>
<feature type="transmembrane region" description="Helical" evidence="7">
    <location>
        <begin position="276"/>
        <end position="297"/>
    </location>
</feature>
<dbReference type="EnsemblMetazoa" id="XM_030992321">
    <property type="protein sequence ID" value="XP_030848181"/>
    <property type="gene ID" value="LOC583196"/>
</dbReference>
<organism evidence="9 10">
    <name type="scientific">Strongylocentrotus purpuratus</name>
    <name type="common">Purple sea urchin</name>
    <dbReference type="NCBI Taxonomy" id="7668"/>
    <lineage>
        <taxon>Eukaryota</taxon>
        <taxon>Metazoa</taxon>
        <taxon>Echinodermata</taxon>
        <taxon>Eleutherozoa</taxon>
        <taxon>Echinozoa</taxon>
        <taxon>Echinoidea</taxon>
        <taxon>Euechinoidea</taxon>
        <taxon>Echinacea</taxon>
        <taxon>Camarodonta</taxon>
        <taxon>Echinidea</taxon>
        <taxon>Strongylocentrotidae</taxon>
        <taxon>Strongylocentrotus</taxon>
    </lineage>
</organism>
<dbReference type="GO" id="GO:0046887">
    <property type="term" value="P:positive regulation of hormone secretion"/>
    <property type="evidence" value="ECO:0000318"/>
    <property type="project" value="GO_Central"/>
</dbReference>
<dbReference type="Gene3D" id="1.20.1070.10">
    <property type="entry name" value="Rhodopsin 7-helix transmembrane proteins"/>
    <property type="match status" value="1"/>
</dbReference>
<dbReference type="EnsemblMetazoa" id="XM_783117">
    <property type="protein sequence ID" value="XP_788210"/>
    <property type="gene ID" value="LOC583196"/>
</dbReference>
<evidence type="ECO:0000256" key="3">
    <source>
        <dbReference type="ARBA" id="ARBA00022989"/>
    </source>
</evidence>
<dbReference type="InterPro" id="IPR000276">
    <property type="entry name" value="GPCR_Rhodpsn"/>
</dbReference>
<feature type="transmembrane region" description="Helical" evidence="7">
    <location>
        <begin position="208"/>
        <end position="228"/>
    </location>
</feature>
<dbReference type="OMA" id="CVTMERF"/>
<evidence type="ECO:0000256" key="6">
    <source>
        <dbReference type="SAM" id="MobiDB-lite"/>
    </source>
</evidence>
<keyword evidence="4 7" id="KW-0472">Membrane</keyword>
<comment type="similarity">
    <text evidence="5">Belongs to the G-protein coupled receptor 1 family.</text>
</comment>
<dbReference type="PROSITE" id="PS50262">
    <property type="entry name" value="G_PROTEIN_RECEP_F1_2"/>
    <property type="match status" value="1"/>
</dbReference>
<dbReference type="PRINTS" id="PR00237">
    <property type="entry name" value="GPCRRHODOPSN"/>
</dbReference>
<dbReference type="KEGG" id="spu:583196"/>
<evidence type="ECO:0000256" key="5">
    <source>
        <dbReference type="RuleBase" id="RU000688"/>
    </source>
</evidence>
<name>A0A7M7PBB9_STRPU</name>